<comment type="function">
    <text evidence="2">Catalyzes the epimerization of the C3' and C5'positions of dTDP-6-deoxy-D-xylo-4-hexulose, forming dTDP-6-deoxy-L-lyxo-4-hexulose.</text>
</comment>
<reference evidence="9 10" key="1">
    <citation type="submission" date="2020-08" db="EMBL/GenBank/DDBJ databases">
        <title>Genomic Encyclopedia of Type Strains, Phase IV (KMG-IV): sequencing the most valuable type-strain genomes for metagenomic binning, comparative biology and taxonomic classification.</title>
        <authorList>
            <person name="Goeker M."/>
        </authorList>
    </citation>
    <scope>NUCLEOTIDE SEQUENCE [LARGE SCALE GENOMIC DNA]</scope>
    <source>
        <strain evidence="9 10">DSM 17976</strain>
    </source>
</reference>
<evidence type="ECO:0000256" key="4">
    <source>
        <dbReference type="ARBA" id="ARBA00019595"/>
    </source>
</evidence>
<gene>
    <name evidence="9" type="ORF">FHS57_000385</name>
</gene>
<dbReference type="GO" id="GO:0005829">
    <property type="term" value="C:cytosol"/>
    <property type="evidence" value="ECO:0007669"/>
    <property type="project" value="TreeGrafter"/>
</dbReference>
<evidence type="ECO:0000256" key="5">
    <source>
        <dbReference type="ARBA" id="ARBA00029758"/>
    </source>
</evidence>
<evidence type="ECO:0000256" key="1">
    <source>
        <dbReference type="ARBA" id="ARBA00001298"/>
    </source>
</evidence>
<evidence type="ECO:0000256" key="2">
    <source>
        <dbReference type="ARBA" id="ARBA00001997"/>
    </source>
</evidence>
<accession>A0A7W5ZFJ8</accession>
<dbReference type="PANTHER" id="PTHR21047:SF2">
    <property type="entry name" value="THYMIDINE DIPHOSPHO-4-KETO-RHAMNOSE 3,5-EPIMERASE"/>
    <property type="match status" value="1"/>
</dbReference>
<feature type="site" description="Participates in a stacking interaction with the thymidine ring of dTDP-4-oxo-6-deoxyglucose" evidence="8">
    <location>
        <position position="138"/>
    </location>
</feature>
<evidence type="ECO:0000256" key="8">
    <source>
        <dbReference type="PIRSR" id="PIRSR600888-3"/>
    </source>
</evidence>
<evidence type="ECO:0000256" key="3">
    <source>
        <dbReference type="ARBA" id="ARBA00012098"/>
    </source>
</evidence>
<keyword evidence="9" id="KW-0413">Isomerase</keyword>
<comment type="caution">
    <text evidence="9">The sequence shown here is derived from an EMBL/GenBank/DDBJ whole genome shotgun (WGS) entry which is preliminary data.</text>
</comment>
<dbReference type="InterPro" id="IPR000888">
    <property type="entry name" value="RmlC-like"/>
</dbReference>
<dbReference type="InterPro" id="IPR011051">
    <property type="entry name" value="RmlC_Cupin_sf"/>
</dbReference>
<dbReference type="GO" id="GO:0000271">
    <property type="term" value="P:polysaccharide biosynthetic process"/>
    <property type="evidence" value="ECO:0007669"/>
    <property type="project" value="TreeGrafter"/>
</dbReference>
<evidence type="ECO:0000313" key="10">
    <source>
        <dbReference type="Proteomes" id="UP000541352"/>
    </source>
</evidence>
<evidence type="ECO:0000313" key="9">
    <source>
        <dbReference type="EMBL" id="MBB3836403.1"/>
    </source>
</evidence>
<comment type="catalytic activity">
    <reaction evidence="1">
        <text>dTDP-4-dehydro-6-deoxy-alpha-D-glucose = dTDP-4-dehydro-beta-L-rhamnose</text>
        <dbReference type="Rhea" id="RHEA:16969"/>
        <dbReference type="ChEBI" id="CHEBI:57649"/>
        <dbReference type="ChEBI" id="CHEBI:62830"/>
        <dbReference type="EC" id="5.1.3.13"/>
    </reaction>
</comment>
<proteinExistence type="predicted"/>
<dbReference type="GO" id="GO:0008830">
    <property type="term" value="F:dTDP-4-dehydrorhamnose 3,5-epimerase activity"/>
    <property type="evidence" value="ECO:0007669"/>
    <property type="project" value="UniProtKB-EC"/>
</dbReference>
<dbReference type="SUPFAM" id="SSF51182">
    <property type="entry name" value="RmlC-like cupins"/>
    <property type="match status" value="1"/>
</dbReference>
<evidence type="ECO:0000256" key="7">
    <source>
        <dbReference type="ARBA" id="ARBA00033311"/>
    </source>
</evidence>
<dbReference type="AlphaFoldDB" id="A0A7W5ZFJ8"/>
<dbReference type="EMBL" id="JACIBY010000001">
    <property type="protein sequence ID" value="MBB3836403.1"/>
    <property type="molecule type" value="Genomic_DNA"/>
</dbReference>
<keyword evidence="10" id="KW-1185">Reference proteome</keyword>
<name>A0A7W5ZFJ8_9BACT</name>
<dbReference type="InterPro" id="IPR014710">
    <property type="entry name" value="RmlC-like_jellyroll"/>
</dbReference>
<dbReference type="Pfam" id="PF00908">
    <property type="entry name" value="dTDP_sugar_isom"/>
    <property type="match status" value="1"/>
</dbReference>
<sequence length="190" mass="21390">MSTTAIAKSTQIAGTQLHEVKLVSLKEHKDSRGSFTEIFQDHWGTVLKPVQWSVVKSEANVFRGMHYHQRHDEYFCLIDGHCVLGLRDLRAGSPTQHQSALFELFGDDPAALIFPKGMLHGWFFHTPALHIQSVSEAYVDYGGDDNWRCAWDDPELELPWGIENPILTDAASNAPSLRTLVAALERKGYM</sequence>
<evidence type="ECO:0000256" key="6">
    <source>
        <dbReference type="ARBA" id="ARBA00031424"/>
    </source>
</evidence>
<dbReference type="RefSeq" id="WP_183971160.1">
    <property type="nucleotide sequence ID" value="NZ_JACIBY010000001.1"/>
</dbReference>
<dbReference type="PANTHER" id="PTHR21047">
    <property type="entry name" value="DTDP-6-DEOXY-D-GLUCOSE-3,5 EPIMERASE"/>
    <property type="match status" value="1"/>
</dbReference>
<protein>
    <recommendedName>
        <fullName evidence="4">dTDP-4-dehydrorhamnose 3,5-epimerase</fullName>
        <ecNumber evidence="3">5.1.3.13</ecNumber>
    </recommendedName>
    <alternativeName>
        <fullName evidence="6">Thymidine diphospho-4-keto-rhamnose 3,5-epimerase</fullName>
    </alternativeName>
    <alternativeName>
        <fullName evidence="5">dTDP-4-keto-6-deoxyglucose 3,5-epimerase</fullName>
    </alternativeName>
    <alternativeName>
        <fullName evidence="7">dTDP-6-deoxy-D-xylo-4-hexulose 3,5-epimerase</fullName>
    </alternativeName>
</protein>
<dbReference type="EC" id="5.1.3.13" evidence="3"/>
<organism evidence="9 10">
    <name type="scientific">Runella defluvii</name>
    <dbReference type="NCBI Taxonomy" id="370973"/>
    <lineage>
        <taxon>Bacteria</taxon>
        <taxon>Pseudomonadati</taxon>
        <taxon>Bacteroidota</taxon>
        <taxon>Cytophagia</taxon>
        <taxon>Cytophagales</taxon>
        <taxon>Spirosomataceae</taxon>
        <taxon>Runella</taxon>
    </lineage>
</organism>
<dbReference type="Proteomes" id="UP000541352">
    <property type="component" value="Unassembled WGS sequence"/>
</dbReference>
<dbReference type="GO" id="GO:0019305">
    <property type="term" value="P:dTDP-rhamnose biosynthetic process"/>
    <property type="evidence" value="ECO:0007669"/>
    <property type="project" value="TreeGrafter"/>
</dbReference>
<dbReference type="Gene3D" id="2.60.120.10">
    <property type="entry name" value="Jelly Rolls"/>
    <property type="match status" value="1"/>
</dbReference>